<dbReference type="PROSITE" id="PS00211">
    <property type="entry name" value="ABC_TRANSPORTER_1"/>
    <property type="match status" value="1"/>
</dbReference>
<dbReference type="Pfam" id="PF00005">
    <property type="entry name" value="ABC_tran"/>
    <property type="match status" value="1"/>
</dbReference>
<accession>A0A1H6X8A3</accession>
<keyword evidence="4" id="KW-1003">Cell membrane</keyword>
<protein>
    <submittedName>
        <fullName evidence="11">Energy-coupling factor transport system ATP-binding protein</fullName>
    </submittedName>
</protein>
<gene>
    <name evidence="11" type="ORF">SAMN05660742_1055</name>
</gene>
<evidence type="ECO:0000256" key="9">
    <source>
        <dbReference type="SAM" id="Phobius"/>
    </source>
</evidence>
<keyword evidence="9" id="KW-1133">Transmembrane helix</keyword>
<proteinExistence type="inferred from homology"/>
<dbReference type="GO" id="GO:0016887">
    <property type="term" value="F:ATP hydrolysis activity"/>
    <property type="evidence" value="ECO:0007669"/>
    <property type="project" value="InterPro"/>
</dbReference>
<evidence type="ECO:0000256" key="5">
    <source>
        <dbReference type="ARBA" id="ARBA00022741"/>
    </source>
</evidence>
<feature type="transmembrane region" description="Helical" evidence="9">
    <location>
        <begin position="16"/>
        <end position="36"/>
    </location>
</feature>
<feature type="domain" description="ABC transporter" evidence="10">
    <location>
        <begin position="178"/>
        <end position="416"/>
    </location>
</feature>
<keyword evidence="8 9" id="KW-0472">Membrane</keyword>
<feature type="transmembrane region" description="Helical" evidence="9">
    <location>
        <begin position="83"/>
        <end position="103"/>
    </location>
</feature>
<dbReference type="InterPro" id="IPR031360">
    <property type="entry name" value="TrpP"/>
</dbReference>
<evidence type="ECO:0000256" key="2">
    <source>
        <dbReference type="ARBA" id="ARBA00005417"/>
    </source>
</evidence>
<keyword evidence="6 11" id="KW-0067">ATP-binding</keyword>
<dbReference type="InterPro" id="IPR003593">
    <property type="entry name" value="AAA+_ATPase"/>
</dbReference>
<evidence type="ECO:0000256" key="8">
    <source>
        <dbReference type="ARBA" id="ARBA00023136"/>
    </source>
</evidence>
<keyword evidence="3" id="KW-0813">Transport</keyword>
<dbReference type="RefSeq" id="WP_091830129.1">
    <property type="nucleotide sequence ID" value="NZ_FNZK01000005.1"/>
</dbReference>
<comment type="similarity">
    <text evidence="2">Belongs to the ABC transporter superfamily.</text>
</comment>
<dbReference type="GO" id="GO:0005524">
    <property type="term" value="F:ATP binding"/>
    <property type="evidence" value="ECO:0007669"/>
    <property type="project" value="UniProtKB-KW"/>
</dbReference>
<dbReference type="SMART" id="SM00382">
    <property type="entry name" value="AAA"/>
    <property type="match status" value="1"/>
</dbReference>
<evidence type="ECO:0000256" key="7">
    <source>
        <dbReference type="ARBA" id="ARBA00022967"/>
    </source>
</evidence>
<dbReference type="InterPro" id="IPR015856">
    <property type="entry name" value="ABC_transpr_CbiO/EcfA_su"/>
</dbReference>
<dbReference type="PANTHER" id="PTHR43553:SF24">
    <property type="entry name" value="ENERGY-COUPLING FACTOR TRANSPORTER ATP-BINDING PROTEIN ECFA1"/>
    <property type="match status" value="1"/>
</dbReference>
<dbReference type="PANTHER" id="PTHR43553">
    <property type="entry name" value="HEAVY METAL TRANSPORTER"/>
    <property type="match status" value="1"/>
</dbReference>
<evidence type="ECO:0000256" key="4">
    <source>
        <dbReference type="ARBA" id="ARBA00022475"/>
    </source>
</evidence>
<dbReference type="EMBL" id="FNZK01000005">
    <property type="protein sequence ID" value="SEJ25348.1"/>
    <property type="molecule type" value="Genomic_DNA"/>
</dbReference>
<feature type="transmembrane region" description="Helical" evidence="9">
    <location>
        <begin position="48"/>
        <end position="71"/>
    </location>
</feature>
<keyword evidence="5" id="KW-0547">Nucleotide-binding</keyword>
<evidence type="ECO:0000256" key="3">
    <source>
        <dbReference type="ARBA" id="ARBA00022448"/>
    </source>
</evidence>
<reference evidence="11 12" key="1">
    <citation type="submission" date="2016-10" db="EMBL/GenBank/DDBJ databases">
        <authorList>
            <person name="de Groot N.N."/>
        </authorList>
    </citation>
    <scope>NUCLEOTIDE SEQUENCE [LARGE SCALE GENOMIC DNA]</scope>
    <source>
        <strain evidence="11 12">DSM 2179</strain>
    </source>
</reference>
<evidence type="ECO:0000313" key="12">
    <source>
        <dbReference type="Proteomes" id="UP000199662"/>
    </source>
</evidence>
<dbReference type="InterPro" id="IPR027417">
    <property type="entry name" value="P-loop_NTPase"/>
</dbReference>
<name>A0A1H6X8A3_9FIRM</name>
<dbReference type="STRING" id="84035.SAMN05660742_1055"/>
<evidence type="ECO:0000256" key="6">
    <source>
        <dbReference type="ARBA" id="ARBA00022840"/>
    </source>
</evidence>
<comment type="subcellular location">
    <subcellularLocation>
        <location evidence="1">Cell membrane</location>
        <topology evidence="1">Peripheral membrane protein</topology>
    </subcellularLocation>
</comment>
<dbReference type="GO" id="GO:0042626">
    <property type="term" value="F:ATPase-coupled transmembrane transporter activity"/>
    <property type="evidence" value="ECO:0007669"/>
    <property type="project" value="TreeGrafter"/>
</dbReference>
<sequence length="432" mass="47929">MQEKSIRFREKVDGNLRWLTITTLLLAIGVILRMVSPNIGGISLNWNILMYTMAIMLCRPTLGQGLGIGIVSGLVATMSSKAALPYANLISDPLAAFICAYIAKNHFFDFKFRKVNIEPAVLVFVTTFISGGTFVFITKVVLDIPIPVFLFVMLPTVLIVALFGLAAGQILYQPANTIFNSNINARQKDKYSLSNIHLFVPKGSFSVLTGVNGAGKTSLLLTIAGARMDYFDDIYDSEISINNISVLNTRQSDLNRKVGMVMDDYEGQLVTETIDDEIAFSLENAGMSPEKIIKRRAEVLQMVGLEGFEKRNISSLSGGQKQRLAIAVMLAMHAEILILDEPIAAIDPEGAIEIYRLLKEINKTYHTTILVAEHDLKYVADLADQLIVMDAGEMKFAGSVHDCLNYMHQEKIYPEAIPLRWKIYLEMGDTKC</sequence>
<dbReference type="InterPro" id="IPR050095">
    <property type="entry name" value="ECF_ABC_transporter_ATP-bd"/>
</dbReference>
<evidence type="ECO:0000256" key="1">
    <source>
        <dbReference type="ARBA" id="ARBA00004202"/>
    </source>
</evidence>
<dbReference type="SUPFAM" id="SSF52540">
    <property type="entry name" value="P-loop containing nucleoside triphosphate hydrolases"/>
    <property type="match status" value="1"/>
</dbReference>
<dbReference type="Pfam" id="PF17099">
    <property type="entry name" value="TrpP"/>
    <property type="match status" value="1"/>
</dbReference>
<keyword evidence="9" id="KW-0812">Transmembrane</keyword>
<evidence type="ECO:0000259" key="10">
    <source>
        <dbReference type="PROSITE" id="PS50893"/>
    </source>
</evidence>
<dbReference type="InterPro" id="IPR003439">
    <property type="entry name" value="ABC_transporter-like_ATP-bd"/>
</dbReference>
<keyword evidence="12" id="KW-1185">Reference proteome</keyword>
<dbReference type="GO" id="GO:0043190">
    <property type="term" value="C:ATP-binding cassette (ABC) transporter complex"/>
    <property type="evidence" value="ECO:0007669"/>
    <property type="project" value="TreeGrafter"/>
</dbReference>
<organism evidence="11 12">
    <name type="scientific">Propionispira arboris</name>
    <dbReference type="NCBI Taxonomy" id="84035"/>
    <lineage>
        <taxon>Bacteria</taxon>
        <taxon>Bacillati</taxon>
        <taxon>Bacillota</taxon>
        <taxon>Negativicutes</taxon>
        <taxon>Selenomonadales</taxon>
        <taxon>Selenomonadaceae</taxon>
        <taxon>Propionispira</taxon>
    </lineage>
</organism>
<dbReference type="Proteomes" id="UP000199662">
    <property type="component" value="Unassembled WGS sequence"/>
</dbReference>
<dbReference type="Gene3D" id="3.40.50.300">
    <property type="entry name" value="P-loop containing nucleotide triphosphate hydrolases"/>
    <property type="match status" value="1"/>
</dbReference>
<dbReference type="CDD" id="cd03225">
    <property type="entry name" value="ABC_cobalt_CbiO_domain1"/>
    <property type="match status" value="1"/>
</dbReference>
<feature type="transmembrane region" description="Helical" evidence="9">
    <location>
        <begin position="149"/>
        <end position="172"/>
    </location>
</feature>
<dbReference type="InterPro" id="IPR017871">
    <property type="entry name" value="ABC_transporter-like_CS"/>
</dbReference>
<dbReference type="AlphaFoldDB" id="A0A1H6X8A3"/>
<dbReference type="PROSITE" id="PS50893">
    <property type="entry name" value="ABC_TRANSPORTER_2"/>
    <property type="match status" value="1"/>
</dbReference>
<feature type="transmembrane region" description="Helical" evidence="9">
    <location>
        <begin position="123"/>
        <end position="142"/>
    </location>
</feature>
<keyword evidence="7" id="KW-1278">Translocase</keyword>
<evidence type="ECO:0000313" key="11">
    <source>
        <dbReference type="EMBL" id="SEJ25348.1"/>
    </source>
</evidence>